<dbReference type="EMBL" id="VFQX01000044">
    <property type="protein sequence ID" value="KAF0975554.1"/>
    <property type="molecule type" value="Genomic_DNA"/>
</dbReference>
<evidence type="ECO:0000313" key="2">
    <source>
        <dbReference type="EMBL" id="KAF0975554.1"/>
    </source>
</evidence>
<feature type="compositionally biased region" description="Low complexity" evidence="1">
    <location>
        <begin position="241"/>
        <end position="269"/>
    </location>
</feature>
<dbReference type="RefSeq" id="XP_044560267.1">
    <property type="nucleotide sequence ID" value="XM_044709084.1"/>
</dbReference>
<dbReference type="GeneID" id="68112766"/>
<evidence type="ECO:0000313" key="3">
    <source>
        <dbReference type="Proteomes" id="UP000444721"/>
    </source>
</evidence>
<organism evidence="2 3">
    <name type="scientific">Naegleria fowleri</name>
    <name type="common">Brain eating amoeba</name>
    <dbReference type="NCBI Taxonomy" id="5763"/>
    <lineage>
        <taxon>Eukaryota</taxon>
        <taxon>Discoba</taxon>
        <taxon>Heterolobosea</taxon>
        <taxon>Tetramitia</taxon>
        <taxon>Eutetramitia</taxon>
        <taxon>Vahlkampfiidae</taxon>
        <taxon>Naegleria</taxon>
    </lineage>
</organism>
<proteinExistence type="predicted"/>
<evidence type="ECO:0000256" key="1">
    <source>
        <dbReference type="SAM" id="MobiDB-lite"/>
    </source>
</evidence>
<keyword evidence="3" id="KW-1185">Reference proteome</keyword>
<reference evidence="2 3" key="1">
    <citation type="journal article" date="2019" name="Sci. Rep.">
        <title>Nanopore sequencing improves the draft genome of the human pathogenic amoeba Naegleria fowleri.</title>
        <authorList>
            <person name="Liechti N."/>
            <person name="Schurch N."/>
            <person name="Bruggmann R."/>
            <person name="Wittwer M."/>
        </authorList>
    </citation>
    <scope>NUCLEOTIDE SEQUENCE [LARGE SCALE GENOMIC DNA]</scope>
    <source>
        <strain evidence="2 3">ATCC 30894</strain>
    </source>
</reference>
<feature type="compositionally biased region" description="Low complexity" evidence="1">
    <location>
        <begin position="278"/>
        <end position="288"/>
    </location>
</feature>
<name>A0A6A5BNA0_NAEFO</name>
<accession>A0A6A5BNA0</accession>
<gene>
    <name evidence="2" type="ORF">FDP41_005548</name>
</gene>
<feature type="region of interest" description="Disordered" evidence="1">
    <location>
        <begin position="65"/>
        <end position="90"/>
    </location>
</feature>
<feature type="region of interest" description="Disordered" evidence="1">
    <location>
        <begin position="212"/>
        <end position="305"/>
    </location>
</feature>
<dbReference type="VEuPathDB" id="AmoebaDB:FDP41_005548"/>
<protein>
    <submittedName>
        <fullName evidence="2">Uncharacterized protein</fullName>
    </submittedName>
</protein>
<dbReference type="AlphaFoldDB" id="A0A6A5BNA0"/>
<feature type="compositionally biased region" description="Low complexity" evidence="1">
    <location>
        <begin position="65"/>
        <end position="83"/>
    </location>
</feature>
<feature type="compositionally biased region" description="Low complexity" evidence="1">
    <location>
        <begin position="296"/>
        <end position="305"/>
    </location>
</feature>
<feature type="compositionally biased region" description="Polar residues" evidence="1">
    <location>
        <begin position="213"/>
        <end position="222"/>
    </location>
</feature>
<comment type="caution">
    <text evidence="2">The sequence shown here is derived from an EMBL/GenBank/DDBJ whole genome shotgun (WGS) entry which is preliminary data.</text>
</comment>
<sequence>MMTTATTGETPRLLMLKLDHKDFCMSYEKLLAEKYQQQPQQQPPQHHPHGSYDMNLMSLTFQTTTTSPRTLTTSTQPSPTHSLNGGPLFHLSNPDNNYYPLTTSTMTNEDDHSQLHSSSTQTKNAFRYITTTSKYSVSSPHDIDPINSSRNIDPTLNLDFQDQVGSKVQPQNHDLMMNDTCFVQDEGCWFSIHEPSFTNCEQSFQLELDHSGRNTSSALQPSQVPPTLDPSSTITLMNVGSEEISSSSMTEISSTTTSTLPTTPTLSTSCKKQKRSNTTTSTTTTKGKGICKRSRSSSSLSASKIKQQSMQFTFPLWTFHVSRSSNSSRH</sequence>
<dbReference type="VEuPathDB" id="AmoebaDB:NF0127040"/>
<feature type="compositionally biased region" description="Polar residues" evidence="1">
    <location>
        <begin position="229"/>
        <end position="238"/>
    </location>
</feature>
<dbReference type="VEuPathDB" id="AmoebaDB:NfTy_067100"/>
<dbReference type="Proteomes" id="UP000444721">
    <property type="component" value="Unassembled WGS sequence"/>
</dbReference>